<comment type="caution">
    <text evidence="1">The sequence shown here is derived from an EMBL/GenBank/DDBJ whole genome shotgun (WGS) entry which is preliminary data.</text>
</comment>
<evidence type="ECO:0000313" key="1">
    <source>
        <dbReference type="EMBL" id="OQS55333.1"/>
    </source>
</evidence>
<dbReference type="Proteomes" id="UP000192758">
    <property type="component" value="Unassembled WGS sequence"/>
</dbReference>
<dbReference type="EMBL" id="MNPJ01000011">
    <property type="protein sequence ID" value="OQS55333.1"/>
    <property type="molecule type" value="Genomic_DNA"/>
</dbReference>
<dbReference type="OrthoDB" id="10634729at2759"/>
<protein>
    <submittedName>
        <fullName evidence="1">Uncharacterized protein</fullName>
    </submittedName>
</protein>
<name>A0A1W0E7Y0_9MICR</name>
<sequence length="226" mass="26637">MLTYKGSLKKSRLSTTKKKSIKNIINDTPQIQENFEKKLNEINTEPQIIKKQDSCFKKLEIGSVEGVLRQINTCLKRKNMKIGKDFIDFLDNLLRKNCKIIENKEESEKTIEEVNLALDKMNLLVYKLCAKRQEVISEYKQNFKLNVVQKIKEKILYKPVTKNGTDFTNFELNFNMRDNSSYDKISELPILLDNAKKIRETLKKEENPPKEDLHSYNRLFSYFNTL</sequence>
<dbReference type="AlphaFoldDB" id="A0A1W0E7Y0"/>
<organism evidence="1 2">
    <name type="scientific">Ecytonucleospora hepatopenaei</name>
    <dbReference type="NCBI Taxonomy" id="646526"/>
    <lineage>
        <taxon>Eukaryota</taxon>
        <taxon>Fungi</taxon>
        <taxon>Fungi incertae sedis</taxon>
        <taxon>Microsporidia</taxon>
        <taxon>Enterocytozoonidae</taxon>
        <taxon>Ecytonucleospora</taxon>
    </lineage>
</organism>
<evidence type="ECO:0000313" key="2">
    <source>
        <dbReference type="Proteomes" id="UP000192758"/>
    </source>
</evidence>
<gene>
    <name evidence="1" type="ORF">EHP00_795</name>
</gene>
<keyword evidence="2" id="KW-1185">Reference proteome</keyword>
<proteinExistence type="predicted"/>
<dbReference type="VEuPathDB" id="MicrosporidiaDB:EHP00_795"/>
<reference evidence="1 2" key="1">
    <citation type="journal article" date="2017" name="Environ. Microbiol.">
        <title>Decay of the glycolytic pathway and adaptation to intranuclear parasitism within Enterocytozoonidae microsporidia.</title>
        <authorList>
            <person name="Wiredu Boakye D."/>
            <person name="Jaroenlak P."/>
            <person name="Prachumwat A."/>
            <person name="Williams T.A."/>
            <person name="Bateman K.S."/>
            <person name="Itsathitphaisarn O."/>
            <person name="Sritunyalucksana K."/>
            <person name="Paszkiewicz K.H."/>
            <person name="Moore K.A."/>
            <person name="Stentiford G.D."/>
            <person name="Williams B.A."/>
        </authorList>
    </citation>
    <scope>NUCLEOTIDE SEQUENCE [LARGE SCALE GENOMIC DNA]</scope>
    <source>
        <strain evidence="1 2">TH1</strain>
    </source>
</reference>
<accession>A0A1W0E7Y0</accession>